<feature type="domain" description="HipA-like kinase" evidence="1">
    <location>
        <begin position="16"/>
        <end position="194"/>
    </location>
</feature>
<sequence>MEQLKELFAIKIHECYQTNSTPLRVECEDGSQYIVKTVFNKNPPLIDLINEVLCNYFLQLWKIPVPQQAQITIDKELVEYFVKEGKYMDKRYENYHLYSPQFFGTEYISSVTELDIFNLNLKNKFDFNKYTNPVDFIKIAVFDKWIGNMDRRKGNPNLLLAASGDGFTFIPIDNTQAFAYQPNYKDLKLAIMDRADNNSIMLTPMFKSICNFVSVNEVKNLSSEILSNINDTLESIDDVLECVPKHFGLSKAGKQKIKEILSNKERNKTISSIYLGYCK</sequence>
<evidence type="ECO:0000313" key="3">
    <source>
        <dbReference type="Proteomes" id="UP000199226"/>
    </source>
</evidence>
<protein>
    <recommendedName>
        <fullName evidence="1">HipA-like kinase domain-containing protein</fullName>
    </recommendedName>
</protein>
<evidence type="ECO:0000313" key="2">
    <source>
        <dbReference type="EMBL" id="SDM33712.1"/>
    </source>
</evidence>
<organism evidence="2 3">
    <name type="scientific">Daejeonella rubra</name>
    <dbReference type="NCBI Taxonomy" id="990371"/>
    <lineage>
        <taxon>Bacteria</taxon>
        <taxon>Pseudomonadati</taxon>
        <taxon>Bacteroidota</taxon>
        <taxon>Sphingobacteriia</taxon>
        <taxon>Sphingobacteriales</taxon>
        <taxon>Sphingobacteriaceae</taxon>
        <taxon>Daejeonella</taxon>
    </lineage>
</organism>
<dbReference type="InterPro" id="IPR046748">
    <property type="entry name" value="HipA_2"/>
</dbReference>
<dbReference type="OrthoDB" id="1092050at2"/>
<dbReference type="Gene3D" id="1.10.1070.20">
    <property type="match status" value="1"/>
</dbReference>
<reference evidence="3" key="1">
    <citation type="submission" date="2016-10" db="EMBL/GenBank/DDBJ databases">
        <authorList>
            <person name="Varghese N."/>
            <person name="Submissions S."/>
        </authorList>
    </citation>
    <scope>NUCLEOTIDE SEQUENCE [LARGE SCALE GENOMIC DNA]</scope>
    <source>
        <strain evidence="3">DSM 24536</strain>
    </source>
</reference>
<dbReference type="STRING" id="990371.SAMN05421813_11015"/>
<evidence type="ECO:0000259" key="1">
    <source>
        <dbReference type="Pfam" id="PF20613"/>
    </source>
</evidence>
<dbReference type="AlphaFoldDB" id="A0A1G9SE93"/>
<accession>A0A1G9SE93</accession>
<dbReference type="RefSeq" id="WP_090703978.1">
    <property type="nucleotide sequence ID" value="NZ_FNHH01000010.1"/>
</dbReference>
<dbReference type="EMBL" id="FNHH01000010">
    <property type="protein sequence ID" value="SDM33712.1"/>
    <property type="molecule type" value="Genomic_DNA"/>
</dbReference>
<dbReference type="Proteomes" id="UP000199226">
    <property type="component" value="Unassembled WGS sequence"/>
</dbReference>
<name>A0A1G9SE93_9SPHI</name>
<proteinExistence type="predicted"/>
<keyword evidence="3" id="KW-1185">Reference proteome</keyword>
<dbReference type="Pfam" id="PF20613">
    <property type="entry name" value="HipA_2"/>
    <property type="match status" value="1"/>
</dbReference>
<gene>
    <name evidence="2" type="ORF">SAMN05421813_11015</name>
</gene>